<comment type="subcellular location">
    <subcellularLocation>
        <location evidence="9">Cytoplasm</location>
    </subcellularLocation>
</comment>
<comment type="similarity">
    <text evidence="9">Belongs to the bacterial CoaD family.</text>
</comment>
<dbReference type="Pfam" id="PF01467">
    <property type="entry name" value="CTP_transf_like"/>
    <property type="match status" value="1"/>
</dbReference>
<dbReference type="InterPro" id="IPR014729">
    <property type="entry name" value="Rossmann-like_a/b/a_fold"/>
</dbReference>
<dbReference type="SUPFAM" id="SSF52374">
    <property type="entry name" value="Nucleotidylyl transferase"/>
    <property type="match status" value="1"/>
</dbReference>
<feature type="binding site" evidence="9">
    <location>
        <position position="13"/>
    </location>
    <ligand>
        <name>substrate</name>
    </ligand>
</feature>
<evidence type="ECO:0000256" key="9">
    <source>
        <dbReference type="HAMAP-Rule" id="MF_00151"/>
    </source>
</evidence>
<feature type="binding site" evidence="9">
    <location>
        <begin position="13"/>
        <end position="14"/>
    </location>
    <ligand>
        <name>ATP</name>
        <dbReference type="ChEBI" id="CHEBI:30616"/>
    </ligand>
</feature>
<dbReference type="HAMAP" id="MF_00151">
    <property type="entry name" value="PPAT_bact"/>
    <property type="match status" value="1"/>
</dbReference>
<reference evidence="12" key="1">
    <citation type="submission" date="2019-02" db="EMBL/GenBank/DDBJ databases">
        <authorList>
            <person name="Gruber-Vodicka R. H."/>
            <person name="Seah K. B. B."/>
        </authorList>
    </citation>
    <scope>NUCLEOTIDE SEQUENCE</scope>
    <source>
        <strain evidence="13">BECK_SA2B12</strain>
        <strain evidence="12">BECK_SA2B15</strain>
        <strain evidence="11">BECK_SA2B20</strain>
    </source>
</reference>
<feature type="site" description="Transition state stabilizer" evidence="9">
    <location>
        <position position="21"/>
    </location>
</feature>
<keyword evidence="5 9" id="KW-0067">ATP-binding</keyword>
<dbReference type="CDD" id="cd02163">
    <property type="entry name" value="PPAT"/>
    <property type="match status" value="1"/>
</dbReference>
<evidence type="ECO:0000256" key="2">
    <source>
        <dbReference type="ARBA" id="ARBA00022679"/>
    </source>
</evidence>
<feature type="binding site" evidence="9">
    <location>
        <position position="77"/>
    </location>
    <ligand>
        <name>substrate</name>
    </ligand>
</feature>
<organism evidence="12">
    <name type="scientific">Candidatus Kentrum eta</name>
    <dbReference type="NCBI Taxonomy" id="2126337"/>
    <lineage>
        <taxon>Bacteria</taxon>
        <taxon>Pseudomonadati</taxon>
        <taxon>Pseudomonadota</taxon>
        <taxon>Gammaproteobacteria</taxon>
        <taxon>Candidatus Kentrum</taxon>
    </lineage>
</organism>
<evidence type="ECO:0000256" key="6">
    <source>
        <dbReference type="ARBA" id="ARBA00022842"/>
    </source>
</evidence>
<dbReference type="Gene3D" id="3.40.50.620">
    <property type="entry name" value="HUPs"/>
    <property type="match status" value="1"/>
</dbReference>
<gene>
    <name evidence="9" type="primary">coaD</name>
    <name evidence="12" type="ORF">BECKH772A_GA0070896_103191</name>
    <name evidence="11" type="ORF">BECKH772B_GA0070898_102516</name>
    <name evidence="13" type="ORF">BECKH772C_GA0070978_103153</name>
</gene>
<accession>A0A450VF24</accession>
<evidence type="ECO:0000259" key="10">
    <source>
        <dbReference type="Pfam" id="PF01467"/>
    </source>
</evidence>
<keyword evidence="1 9" id="KW-0963">Cytoplasm</keyword>
<feature type="domain" description="Cytidyltransferase-like" evidence="10">
    <location>
        <begin position="9"/>
        <end position="137"/>
    </location>
</feature>
<comment type="pathway">
    <text evidence="9">Cofactor biosynthesis; coenzyme A biosynthesis; CoA from (R)-pantothenate: step 4/5.</text>
</comment>
<keyword evidence="6 9" id="KW-0460">Magnesium</keyword>
<feature type="binding site" evidence="9">
    <location>
        <begin position="127"/>
        <end position="133"/>
    </location>
    <ligand>
        <name>ATP</name>
        <dbReference type="ChEBI" id="CHEBI:30616"/>
    </ligand>
</feature>
<dbReference type="GO" id="GO:0004595">
    <property type="term" value="F:pantetheine-phosphate adenylyltransferase activity"/>
    <property type="evidence" value="ECO:0007669"/>
    <property type="project" value="UniProtKB-UniRule"/>
</dbReference>
<protein>
    <recommendedName>
        <fullName evidence="9">Phosphopantetheine adenylyltransferase</fullName>
        <ecNumber evidence="9">2.7.7.3</ecNumber>
    </recommendedName>
    <alternativeName>
        <fullName evidence="9">Dephospho-CoA pyrophosphorylase</fullName>
    </alternativeName>
    <alternativeName>
        <fullName evidence="9">Pantetheine-phosphate adenylyltransferase</fullName>
        <shortName evidence="9">PPAT</shortName>
    </alternativeName>
</protein>
<evidence type="ECO:0000256" key="8">
    <source>
        <dbReference type="ARBA" id="ARBA00029346"/>
    </source>
</evidence>
<keyword evidence="7 9" id="KW-0173">Coenzyme A biosynthesis</keyword>
<proteinExistence type="inferred from homology"/>
<keyword evidence="4 9" id="KW-0547">Nucleotide-binding</keyword>
<dbReference type="PRINTS" id="PR01020">
    <property type="entry name" value="LPSBIOSNTHSS"/>
</dbReference>
<dbReference type="EMBL" id="CAADFG010000319">
    <property type="protein sequence ID" value="VFK03348.1"/>
    <property type="molecule type" value="Genomic_DNA"/>
</dbReference>
<evidence type="ECO:0000256" key="7">
    <source>
        <dbReference type="ARBA" id="ARBA00022993"/>
    </source>
</evidence>
<evidence type="ECO:0000256" key="4">
    <source>
        <dbReference type="ARBA" id="ARBA00022741"/>
    </source>
</evidence>
<name>A0A450VF24_9GAMM</name>
<dbReference type="PANTHER" id="PTHR21342:SF1">
    <property type="entry name" value="PHOSPHOPANTETHEINE ADENYLYLTRANSFERASE"/>
    <property type="match status" value="1"/>
</dbReference>
<feature type="binding site" evidence="9">
    <location>
        <position position="102"/>
    </location>
    <ligand>
        <name>ATP</name>
        <dbReference type="ChEBI" id="CHEBI:30616"/>
    </ligand>
</feature>
<dbReference type="NCBIfam" id="TIGR00125">
    <property type="entry name" value="cyt_tran_rel"/>
    <property type="match status" value="1"/>
</dbReference>
<keyword evidence="2 9" id="KW-0808">Transferase</keyword>
<dbReference type="EMBL" id="CAADFI010000251">
    <property type="protein sequence ID" value="VFK01897.1"/>
    <property type="molecule type" value="Genomic_DNA"/>
</dbReference>
<evidence type="ECO:0000256" key="5">
    <source>
        <dbReference type="ARBA" id="ARBA00022840"/>
    </source>
</evidence>
<dbReference type="AlphaFoldDB" id="A0A450VF24"/>
<dbReference type="GO" id="GO:0005737">
    <property type="term" value="C:cytoplasm"/>
    <property type="evidence" value="ECO:0007669"/>
    <property type="project" value="UniProtKB-SubCell"/>
</dbReference>
<comment type="cofactor">
    <cofactor evidence="9">
        <name>Mg(2+)</name>
        <dbReference type="ChEBI" id="CHEBI:18420"/>
    </cofactor>
</comment>
<dbReference type="GO" id="GO:0005524">
    <property type="term" value="F:ATP binding"/>
    <property type="evidence" value="ECO:0007669"/>
    <property type="project" value="UniProtKB-KW"/>
</dbReference>
<feature type="binding site" evidence="9">
    <location>
        <position position="91"/>
    </location>
    <ligand>
        <name>substrate</name>
    </ligand>
</feature>
<feature type="binding site" evidence="9">
    <location>
        <position position="21"/>
    </location>
    <ligand>
        <name>ATP</name>
        <dbReference type="ChEBI" id="CHEBI:30616"/>
    </ligand>
</feature>
<dbReference type="PANTHER" id="PTHR21342">
    <property type="entry name" value="PHOSPHOPANTETHEINE ADENYLYLTRANSFERASE"/>
    <property type="match status" value="1"/>
</dbReference>
<keyword evidence="3 9" id="KW-0548">Nucleotidyltransferase</keyword>
<feature type="binding site" evidence="9">
    <location>
        <begin position="92"/>
        <end position="94"/>
    </location>
    <ligand>
        <name>ATP</name>
        <dbReference type="ChEBI" id="CHEBI:30616"/>
    </ligand>
</feature>
<evidence type="ECO:0000313" key="11">
    <source>
        <dbReference type="EMBL" id="VFK01897.1"/>
    </source>
</evidence>
<evidence type="ECO:0000256" key="1">
    <source>
        <dbReference type="ARBA" id="ARBA00022490"/>
    </source>
</evidence>
<dbReference type="InterPro" id="IPR004821">
    <property type="entry name" value="Cyt_trans-like"/>
</dbReference>
<sequence>MKKSPAVALYPGTFDPITNGHVDLVTRAADFFHEVVVAVSETTIKNPILPLEKRIELAELALASISNVRVCGFGGLVSDFAGRLGVRVMLRGVRSVSDFENEFQRANINRTLSPGLETILMLPGKGLAHVSSSLVREVISAGGDVGQFVPLAVKIALNEKFKKTS</sequence>
<evidence type="ECO:0000256" key="3">
    <source>
        <dbReference type="ARBA" id="ARBA00022695"/>
    </source>
</evidence>
<comment type="function">
    <text evidence="9">Reversibly transfers an adenylyl group from ATP to 4'-phosphopantetheine, yielding dephospho-CoA (dPCoA) and pyrophosphate.</text>
</comment>
<comment type="catalytic activity">
    <reaction evidence="8 9">
        <text>(R)-4'-phosphopantetheine + ATP + H(+) = 3'-dephospho-CoA + diphosphate</text>
        <dbReference type="Rhea" id="RHEA:19801"/>
        <dbReference type="ChEBI" id="CHEBI:15378"/>
        <dbReference type="ChEBI" id="CHEBI:30616"/>
        <dbReference type="ChEBI" id="CHEBI:33019"/>
        <dbReference type="ChEBI" id="CHEBI:57328"/>
        <dbReference type="ChEBI" id="CHEBI:61723"/>
        <dbReference type="EC" id="2.7.7.3"/>
    </reaction>
</comment>
<comment type="subunit">
    <text evidence="9">Homohexamer.</text>
</comment>
<dbReference type="NCBIfam" id="TIGR01510">
    <property type="entry name" value="coaD_prev_kdtB"/>
    <property type="match status" value="1"/>
</dbReference>
<dbReference type="EMBL" id="CAADFJ010000315">
    <property type="protein sequence ID" value="VFK05958.1"/>
    <property type="molecule type" value="Genomic_DNA"/>
</dbReference>
<evidence type="ECO:0000313" key="12">
    <source>
        <dbReference type="EMBL" id="VFK03348.1"/>
    </source>
</evidence>
<feature type="binding site" evidence="9">
    <location>
        <position position="45"/>
    </location>
    <ligand>
        <name>substrate</name>
    </ligand>
</feature>
<evidence type="ECO:0000313" key="13">
    <source>
        <dbReference type="EMBL" id="VFK05958.1"/>
    </source>
</evidence>
<dbReference type="GO" id="GO:0015937">
    <property type="term" value="P:coenzyme A biosynthetic process"/>
    <property type="evidence" value="ECO:0007669"/>
    <property type="project" value="UniProtKB-UniRule"/>
</dbReference>
<dbReference type="EC" id="2.7.7.3" evidence="9"/>
<dbReference type="InterPro" id="IPR001980">
    <property type="entry name" value="PPAT"/>
</dbReference>
<dbReference type="UniPathway" id="UPA00241">
    <property type="reaction ID" value="UER00355"/>
</dbReference>